<name>A0A8B6H4B8_MYTGA</name>
<accession>A0A8B6H4B8</accession>
<dbReference type="AlphaFoldDB" id="A0A8B6H4B8"/>
<comment type="caution">
    <text evidence="1">The sequence shown here is derived from an EMBL/GenBank/DDBJ whole genome shotgun (WGS) entry which is preliminary data.</text>
</comment>
<evidence type="ECO:0000313" key="2">
    <source>
        <dbReference type="Proteomes" id="UP000596742"/>
    </source>
</evidence>
<evidence type="ECO:0000313" key="1">
    <source>
        <dbReference type="EMBL" id="VDI73392.1"/>
    </source>
</evidence>
<protein>
    <submittedName>
        <fullName evidence="1">Uncharacterized protein</fullName>
    </submittedName>
</protein>
<gene>
    <name evidence="1" type="ORF">MGAL_10B016885</name>
</gene>
<organism evidence="1 2">
    <name type="scientific">Mytilus galloprovincialis</name>
    <name type="common">Mediterranean mussel</name>
    <dbReference type="NCBI Taxonomy" id="29158"/>
    <lineage>
        <taxon>Eukaryota</taxon>
        <taxon>Metazoa</taxon>
        <taxon>Spiralia</taxon>
        <taxon>Lophotrochozoa</taxon>
        <taxon>Mollusca</taxon>
        <taxon>Bivalvia</taxon>
        <taxon>Autobranchia</taxon>
        <taxon>Pteriomorphia</taxon>
        <taxon>Mytilida</taxon>
        <taxon>Mytiloidea</taxon>
        <taxon>Mytilidae</taxon>
        <taxon>Mytilinae</taxon>
        <taxon>Mytilus</taxon>
    </lineage>
</organism>
<dbReference type="EMBL" id="UYJE01009424">
    <property type="protein sequence ID" value="VDI73392.1"/>
    <property type="molecule type" value="Genomic_DNA"/>
</dbReference>
<proteinExistence type="predicted"/>
<sequence>MSNRCDSIRGLVLGHQTDHLEMSEALPRNHPLPVETMAISDEFYREQGLPDCTRTTIQDQKDGLPVVLLLLLFLFTSVNRRPEGRVTSRVIVLFTFVTADQKDGLPEAVVFVLLNK</sequence>
<dbReference type="Proteomes" id="UP000596742">
    <property type="component" value="Unassembled WGS sequence"/>
</dbReference>
<reference evidence="1" key="1">
    <citation type="submission" date="2018-11" db="EMBL/GenBank/DDBJ databases">
        <authorList>
            <person name="Alioto T."/>
            <person name="Alioto T."/>
        </authorList>
    </citation>
    <scope>NUCLEOTIDE SEQUENCE</scope>
</reference>
<keyword evidence="2" id="KW-1185">Reference proteome</keyword>